<sequence length="175" mass="18536">MTKLLGISGSLRRESTNTKLVHAAARAFAPDHFEMADLRLPLFDEDLEAKGQPPAVAALCEKILWADAIVISTPEYNGAPPGLLKNALDWVSRPKPMPTAGKPVAVVSAAAGIAGGQRSKSALYLMLLPFGMHRVHAPEVNLGQSGRKFDEAGNLTDEMAVKLLGDLMGALKAAI</sequence>
<dbReference type="EMBL" id="BSYI01000018">
    <property type="protein sequence ID" value="GMG83300.1"/>
    <property type="molecule type" value="Genomic_DNA"/>
</dbReference>
<reference evidence="2 3" key="1">
    <citation type="submission" date="2023-04" db="EMBL/GenBank/DDBJ databases">
        <title>Marinoamorphus aggregata gen. nov., sp. Nov., isolate from tissue of brittle star Ophioplocus japonicus.</title>
        <authorList>
            <person name="Kawano K."/>
            <person name="Sawayama S."/>
            <person name="Nakagawa S."/>
        </authorList>
    </citation>
    <scope>NUCLEOTIDE SEQUENCE [LARGE SCALE GENOMIC DNA]</scope>
    <source>
        <strain evidence="2 3">NKW23</strain>
    </source>
</reference>
<dbReference type="Pfam" id="PF03358">
    <property type="entry name" value="FMN_red"/>
    <property type="match status" value="1"/>
</dbReference>
<dbReference type="Gene3D" id="3.40.50.360">
    <property type="match status" value="1"/>
</dbReference>
<dbReference type="InterPro" id="IPR005025">
    <property type="entry name" value="FMN_Rdtase-like_dom"/>
</dbReference>
<evidence type="ECO:0000313" key="2">
    <source>
        <dbReference type="EMBL" id="GMG83300.1"/>
    </source>
</evidence>
<evidence type="ECO:0000313" key="3">
    <source>
        <dbReference type="Proteomes" id="UP001239909"/>
    </source>
</evidence>
<accession>A0ABQ6LLY4</accession>
<dbReference type="InterPro" id="IPR050712">
    <property type="entry name" value="NAD(P)H-dep_reductase"/>
</dbReference>
<dbReference type="PANTHER" id="PTHR30543">
    <property type="entry name" value="CHROMATE REDUCTASE"/>
    <property type="match status" value="1"/>
</dbReference>
<dbReference type="SUPFAM" id="SSF52218">
    <property type="entry name" value="Flavoproteins"/>
    <property type="match status" value="1"/>
</dbReference>
<dbReference type="InterPro" id="IPR029039">
    <property type="entry name" value="Flavoprotein-like_sf"/>
</dbReference>
<organism evidence="2 3">
    <name type="scientific">Paralimibaculum aggregatum</name>
    <dbReference type="NCBI Taxonomy" id="3036245"/>
    <lineage>
        <taxon>Bacteria</taxon>
        <taxon>Pseudomonadati</taxon>
        <taxon>Pseudomonadota</taxon>
        <taxon>Alphaproteobacteria</taxon>
        <taxon>Rhodobacterales</taxon>
        <taxon>Paracoccaceae</taxon>
        <taxon>Paralimibaculum</taxon>
    </lineage>
</organism>
<dbReference type="RefSeq" id="WP_285672097.1">
    <property type="nucleotide sequence ID" value="NZ_BSYI01000018.1"/>
</dbReference>
<gene>
    <name evidence="2" type="ORF">LNKW23_25130</name>
</gene>
<dbReference type="PANTHER" id="PTHR30543:SF21">
    <property type="entry name" value="NAD(P)H-DEPENDENT FMN REDUCTASE LOT6"/>
    <property type="match status" value="1"/>
</dbReference>
<keyword evidence="3" id="KW-1185">Reference proteome</keyword>
<dbReference type="Proteomes" id="UP001239909">
    <property type="component" value="Unassembled WGS sequence"/>
</dbReference>
<proteinExistence type="predicted"/>
<feature type="domain" description="NADPH-dependent FMN reductase-like" evidence="1">
    <location>
        <begin position="2"/>
        <end position="144"/>
    </location>
</feature>
<comment type="caution">
    <text evidence="2">The sequence shown here is derived from an EMBL/GenBank/DDBJ whole genome shotgun (WGS) entry which is preliminary data.</text>
</comment>
<name>A0ABQ6LLY4_9RHOB</name>
<protein>
    <submittedName>
        <fullName evidence="2">NAD(P)H-dependent FMN reductase</fullName>
    </submittedName>
</protein>
<evidence type="ECO:0000259" key="1">
    <source>
        <dbReference type="Pfam" id="PF03358"/>
    </source>
</evidence>